<gene>
    <name evidence="1" type="ORF">CARUB_v10002352mg</name>
</gene>
<sequence>MIFLHHLNCRFRRNYHKRPTTTTDQTRKRTVQFNMYKCMMEQQEAKTLLPKEKNRAKEDITTVVICKFSVSFFSYVVLFRVSESHNCN</sequence>
<name>R0HA54_9BRAS</name>
<dbReference type="Proteomes" id="UP000029121">
    <property type="component" value="Unassembled WGS sequence"/>
</dbReference>
<accession>R0HA54</accession>
<reference evidence="2" key="1">
    <citation type="journal article" date="2013" name="Nat. Genet.">
        <title>The Capsella rubella genome and the genomic consequences of rapid mating system evolution.</title>
        <authorList>
            <person name="Slotte T."/>
            <person name="Hazzouri K.M."/>
            <person name="Agren J.A."/>
            <person name="Koenig D."/>
            <person name="Maumus F."/>
            <person name="Guo Y.L."/>
            <person name="Steige K."/>
            <person name="Platts A.E."/>
            <person name="Escobar J.S."/>
            <person name="Newman L.K."/>
            <person name="Wang W."/>
            <person name="Mandakova T."/>
            <person name="Vello E."/>
            <person name="Smith L.M."/>
            <person name="Henz S.R."/>
            <person name="Steffen J."/>
            <person name="Takuno S."/>
            <person name="Brandvain Y."/>
            <person name="Coop G."/>
            <person name="Andolfatto P."/>
            <person name="Hu T.T."/>
            <person name="Blanchette M."/>
            <person name="Clark R.M."/>
            <person name="Quesneville H."/>
            <person name="Nordborg M."/>
            <person name="Gaut B.S."/>
            <person name="Lysak M.A."/>
            <person name="Jenkins J."/>
            <person name="Grimwood J."/>
            <person name="Chapman J."/>
            <person name="Prochnik S."/>
            <person name="Shu S."/>
            <person name="Rokhsar D."/>
            <person name="Schmutz J."/>
            <person name="Weigel D."/>
            <person name="Wright S.I."/>
        </authorList>
    </citation>
    <scope>NUCLEOTIDE SEQUENCE [LARGE SCALE GENOMIC DNA]</scope>
    <source>
        <strain evidence="2">cv. Monte Gargano</strain>
    </source>
</reference>
<evidence type="ECO:0000313" key="2">
    <source>
        <dbReference type="Proteomes" id="UP000029121"/>
    </source>
</evidence>
<dbReference type="AlphaFoldDB" id="R0HA54"/>
<protein>
    <submittedName>
        <fullName evidence="1">Uncharacterized protein</fullName>
    </submittedName>
</protein>
<dbReference type="EMBL" id="KB870810">
    <property type="protein sequence ID" value="EOA21875.1"/>
    <property type="molecule type" value="Genomic_DNA"/>
</dbReference>
<proteinExistence type="predicted"/>
<organism evidence="1 2">
    <name type="scientific">Capsella rubella</name>
    <dbReference type="NCBI Taxonomy" id="81985"/>
    <lineage>
        <taxon>Eukaryota</taxon>
        <taxon>Viridiplantae</taxon>
        <taxon>Streptophyta</taxon>
        <taxon>Embryophyta</taxon>
        <taxon>Tracheophyta</taxon>
        <taxon>Spermatophyta</taxon>
        <taxon>Magnoliopsida</taxon>
        <taxon>eudicotyledons</taxon>
        <taxon>Gunneridae</taxon>
        <taxon>Pentapetalae</taxon>
        <taxon>rosids</taxon>
        <taxon>malvids</taxon>
        <taxon>Brassicales</taxon>
        <taxon>Brassicaceae</taxon>
        <taxon>Camelineae</taxon>
        <taxon>Capsella</taxon>
    </lineage>
</organism>
<keyword evidence="2" id="KW-1185">Reference proteome</keyword>
<evidence type="ECO:0000313" key="1">
    <source>
        <dbReference type="EMBL" id="EOA21875.1"/>
    </source>
</evidence>